<proteinExistence type="predicted"/>
<evidence type="ECO:0000259" key="1">
    <source>
        <dbReference type="PROSITE" id="PS50948"/>
    </source>
</evidence>
<feature type="domain" description="Apple" evidence="1">
    <location>
        <begin position="28"/>
        <end position="113"/>
    </location>
</feature>
<reference evidence="3" key="1">
    <citation type="submission" date="2025-08" db="UniProtKB">
        <authorList>
            <consortium name="RefSeq"/>
        </authorList>
    </citation>
    <scope>IDENTIFICATION</scope>
    <source>
        <tissue evidence="3">Tentacle</tissue>
    </source>
</reference>
<evidence type="ECO:0000313" key="3">
    <source>
        <dbReference type="RefSeq" id="XP_031571425.1"/>
    </source>
</evidence>
<dbReference type="Pfam" id="PF00024">
    <property type="entry name" value="PAN_1"/>
    <property type="match status" value="1"/>
</dbReference>
<gene>
    <name evidence="3" type="primary">LOC116305621</name>
</gene>
<dbReference type="PROSITE" id="PS50948">
    <property type="entry name" value="PAN"/>
    <property type="match status" value="1"/>
</dbReference>
<dbReference type="OrthoDB" id="5945635at2759"/>
<dbReference type="AlphaFoldDB" id="A0A6P8J0G7"/>
<keyword evidence="2" id="KW-1185">Reference proteome</keyword>
<dbReference type="InterPro" id="IPR003609">
    <property type="entry name" value="Pan_app"/>
</dbReference>
<dbReference type="InParanoid" id="A0A6P8J0G7"/>
<dbReference type="RefSeq" id="XP_031571425.1">
    <property type="nucleotide sequence ID" value="XM_031715565.1"/>
</dbReference>
<dbReference type="Proteomes" id="UP000515163">
    <property type="component" value="Unplaced"/>
</dbReference>
<organism evidence="2 3">
    <name type="scientific">Actinia tenebrosa</name>
    <name type="common">Australian red waratah sea anemone</name>
    <dbReference type="NCBI Taxonomy" id="6105"/>
    <lineage>
        <taxon>Eukaryota</taxon>
        <taxon>Metazoa</taxon>
        <taxon>Cnidaria</taxon>
        <taxon>Anthozoa</taxon>
        <taxon>Hexacorallia</taxon>
        <taxon>Actiniaria</taxon>
        <taxon>Actiniidae</taxon>
        <taxon>Actinia</taxon>
    </lineage>
</organism>
<protein>
    <submittedName>
        <fullName evidence="3">Uncharacterized protein LOC116305621</fullName>
    </submittedName>
</protein>
<dbReference type="GeneID" id="116305621"/>
<accession>A0A6P8J0G7</accession>
<dbReference type="KEGG" id="aten:116305621"/>
<evidence type="ECO:0000313" key="2">
    <source>
        <dbReference type="Proteomes" id="UP000515163"/>
    </source>
</evidence>
<sequence length="277" mass="31672">MMTGIPKSWFYSVICAAFCSRISLSNGCKEMHFRFGVDGYALANHTFLTDKALDDDHCQSKCFMDDRCISYNFGRGASWELQTCELNEADHKQFPEDLVPRPDTTYNMAENTCNCTANEICRMNFVNMTHYCERKPGKYEKSITFKNCKSLQNLGEEIILDGSNPVQTGICRSVLTTTVDSPVRPYRVIVEMYSYNVGNSRVMHPGIIFNVQDEDNFDFLFTRNHMLTKKCRNSSWTYASTGNYSHPQRLLKLRTSIQQVVQDGGPSSPRIGDDFPR</sequence>
<name>A0A6P8J0G7_ACTTE</name>